<dbReference type="Pfam" id="PF00133">
    <property type="entry name" value="tRNA-synt_1"/>
    <property type="match status" value="1"/>
</dbReference>
<feature type="non-terminal residue" evidence="12">
    <location>
        <position position="1"/>
    </location>
</feature>
<dbReference type="Pfam" id="PF08264">
    <property type="entry name" value="Anticodon_1"/>
    <property type="match status" value="1"/>
</dbReference>
<dbReference type="InterPro" id="IPR002303">
    <property type="entry name" value="Valyl-tRNA_ligase"/>
</dbReference>
<keyword evidence="5 9" id="KW-0067">ATP-binding</keyword>
<dbReference type="Gene3D" id="3.40.50.620">
    <property type="entry name" value="HUPs"/>
    <property type="match status" value="2"/>
</dbReference>
<dbReference type="InterPro" id="IPR002300">
    <property type="entry name" value="aa-tRNA-synth_Ia"/>
</dbReference>
<dbReference type="CDD" id="cd00817">
    <property type="entry name" value="ValRS_core"/>
    <property type="match status" value="1"/>
</dbReference>
<name>A0ABQ7S710_9ACAR</name>
<feature type="domain" description="Methionyl/Valyl/Leucyl/Isoleucyl-tRNA synthetase anticodon-binding" evidence="11">
    <location>
        <begin position="764"/>
        <end position="882"/>
    </location>
</feature>
<dbReference type="InterPro" id="IPR033705">
    <property type="entry name" value="Anticodon_Ia_Val"/>
</dbReference>
<sequence>METTDKPLTEKQKAKLAKLEKFRQKQEKLTAEAGKSTAKAPKVAKVTKALEEALVIDVPPGEKKNVTNTLASAYNPKAVEHSWYDWWENQRFFKPEYVSEARNCGDSDCSKREKFVMVIPPPNVTGTLHLGHALTCAIQDSLTRWNRMRGVETLWNPGCDHAGIATQVVVEKKIQREMNLDRHQLGREKFVQEVWKWKNEKGGDIYQQLRRMGCSVDWDRAVFTLDPKMSRAVTEAFVRLHEMGLIYRAERLVNWSSKLKSAISDIEVDHEELTDRKLIQVPGHDKPIEFGIIETFAYEICDANGVTTNQRIWVATTRLETMLGDTAIAVNPEDDRYKQFIGKQAHHPFCERKITVVADEYVDKEFGTGAVKITPAHDVNDYEIAKRHKLPFINIFTDDGRIENGFSKFSGLMRFDVRLAIRAELRQRGLIVDEPKVNPMVVPRCSRSKDVIEPRLKYQWYVDCKEMAKRAADAAREKKLKLIPEIYLTTWYGWLDNIRDWCVSRQLWWGHRIPAYLAKDKRSADDKVWIVSRTNAEAKASAMEKLGLTSENDLELTQDEDVLDTWFSSGLFPFAIFGWPELTPDLKNYFPGHLLETGKDIIFFWVARMVMLSLTLTGQLPFSEVLLHSIVRDAHGRKMSKSLGNVIDPLDVISGITLNDLGQKLIGSNLDPKELERALQGQKADFPQGIPECGTDALRFCLCAYITSGVSDINLDIKRVEGDRHFCNKIWNACRFAFIMLGDEFDFDKLDETSTSWEHKSEADRLMLRKMIEAIRDVNKGYEAYDFRGITITCRSFWRDELCDKFIEHMKKIRKDASITPGQMLASKHTLFMCMHVGLRLLHPIMPFVTEELYQRLVAKFNHPETVPSICVARFPEVHHYNFASEALALKIESTAESQSEC</sequence>
<evidence type="ECO:0000259" key="11">
    <source>
        <dbReference type="Pfam" id="PF08264"/>
    </source>
</evidence>
<dbReference type="PROSITE" id="PS00178">
    <property type="entry name" value="AA_TRNA_LIGASE_I"/>
    <property type="match status" value="1"/>
</dbReference>
<evidence type="ECO:0000256" key="8">
    <source>
        <dbReference type="ARBA" id="ARBA00029936"/>
    </source>
</evidence>
<evidence type="ECO:0000256" key="4">
    <source>
        <dbReference type="ARBA" id="ARBA00022741"/>
    </source>
</evidence>
<gene>
    <name evidence="12" type="primary">VARS</name>
    <name evidence="12" type="ORF">GZH46_02282</name>
</gene>
<proteinExistence type="inferred from homology"/>
<dbReference type="EC" id="6.1.1.9" evidence="2"/>
<dbReference type="SUPFAM" id="SSF47323">
    <property type="entry name" value="Anticodon-binding domain of a subclass of class I aminoacyl-tRNA synthetases"/>
    <property type="match status" value="1"/>
</dbReference>
<dbReference type="NCBIfam" id="TIGR00422">
    <property type="entry name" value="valS"/>
    <property type="match status" value="1"/>
</dbReference>
<dbReference type="Gene3D" id="1.10.730.10">
    <property type="entry name" value="Isoleucyl-tRNA Synthetase, Domain 1"/>
    <property type="match status" value="1"/>
</dbReference>
<organism evidence="12 13">
    <name type="scientific">Fragariocoptes setiger</name>
    <dbReference type="NCBI Taxonomy" id="1670756"/>
    <lineage>
        <taxon>Eukaryota</taxon>
        <taxon>Metazoa</taxon>
        <taxon>Ecdysozoa</taxon>
        <taxon>Arthropoda</taxon>
        <taxon>Chelicerata</taxon>
        <taxon>Arachnida</taxon>
        <taxon>Acari</taxon>
        <taxon>Acariformes</taxon>
        <taxon>Trombidiformes</taxon>
        <taxon>Prostigmata</taxon>
        <taxon>Eupodina</taxon>
        <taxon>Eriophyoidea</taxon>
        <taxon>Phytoptidae</taxon>
        <taxon>Fragariocoptes</taxon>
    </lineage>
</organism>
<dbReference type="InterPro" id="IPR009008">
    <property type="entry name" value="Val/Leu/Ile-tRNA-synth_edit"/>
</dbReference>
<dbReference type="NCBIfam" id="NF004349">
    <property type="entry name" value="PRK05729.1"/>
    <property type="match status" value="1"/>
</dbReference>
<dbReference type="InterPro" id="IPR001412">
    <property type="entry name" value="aa-tRNA-synth_I_CS"/>
</dbReference>
<evidence type="ECO:0000313" key="13">
    <source>
        <dbReference type="Proteomes" id="UP000825002"/>
    </source>
</evidence>
<keyword evidence="3 9" id="KW-0436">Ligase</keyword>
<dbReference type="InterPro" id="IPR013155">
    <property type="entry name" value="M/V/L/I-tRNA-synth_anticd-bd"/>
</dbReference>
<dbReference type="SUPFAM" id="SSF52374">
    <property type="entry name" value="Nucleotidylyl transferase"/>
    <property type="match status" value="1"/>
</dbReference>
<dbReference type="CDD" id="cd07962">
    <property type="entry name" value="Anticodon_Ia_Val"/>
    <property type="match status" value="1"/>
</dbReference>
<evidence type="ECO:0000256" key="7">
    <source>
        <dbReference type="ARBA" id="ARBA00023146"/>
    </source>
</evidence>
<dbReference type="GO" id="GO:0016874">
    <property type="term" value="F:ligase activity"/>
    <property type="evidence" value="ECO:0007669"/>
    <property type="project" value="UniProtKB-KW"/>
</dbReference>
<dbReference type="PANTHER" id="PTHR11946">
    <property type="entry name" value="VALYL-TRNA SYNTHETASES"/>
    <property type="match status" value="1"/>
</dbReference>
<dbReference type="InterPro" id="IPR009080">
    <property type="entry name" value="tRNAsynth_Ia_anticodon-bd"/>
</dbReference>
<comment type="similarity">
    <text evidence="1 9">Belongs to the class-I aminoacyl-tRNA synthetase family.</text>
</comment>
<dbReference type="InterPro" id="IPR014729">
    <property type="entry name" value="Rossmann-like_a/b/a_fold"/>
</dbReference>
<evidence type="ECO:0000256" key="9">
    <source>
        <dbReference type="RuleBase" id="RU363035"/>
    </source>
</evidence>
<dbReference type="EMBL" id="JAIFTH010000604">
    <property type="protein sequence ID" value="KAG9509207.1"/>
    <property type="molecule type" value="Genomic_DNA"/>
</dbReference>
<dbReference type="Gene3D" id="3.90.740.10">
    <property type="entry name" value="Valyl/Leucyl/Isoleucyl-tRNA synthetase, editing domain"/>
    <property type="match status" value="1"/>
</dbReference>
<keyword evidence="6 9" id="KW-0648">Protein biosynthesis</keyword>
<accession>A0ABQ7S710</accession>
<evidence type="ECO:0000313" key="12">
    <source>
        <dbReference type="EMBL" id="KAG9509207.1"/>
    </source>
</evidence>
<evidence type="ECO:0000256" key="1">
    <source>
        <dbReference type="ARBA" id="ARBA00005594"/>
    </source>
</evidence>
<feature type="domain" description="Aminoacyl-tRNA synthetase class Ia" evidence="10">
    <location>
        <begin position="83"/>
        <end position="716"/>
    </location>
</feature>
<evidence type="ECO:0000259" key="10">
    <source>
        <dbReference type="Pfam" id="PF00133"/>
    </source>
</evidence>
<comment type="caution">
    <text evidence="12">The sequence shown here is derived from an EMBL/GenBank/DDBJ whole genome shotgun (WGS) entry which is preliminary data.</text>
</comment>
<protein>
    <recommendedName>
        <fullName evidence="2">valine--tRNA ligase</fullName>
        <ecNumber evidence="2">6.1.1.9</ecNumber>
    </recommendedName>
    <alternativeName>
        <fullName evidence="8">Valyl-tRNA synthetase</fullName>
    </alternativeName>
</protein>
<dbReference type="PRINTS" id="PR00986">
    <property type="entry name" value="TRNASYNTHVAL"/>
</dbReference>
<dbReference type="PANTHER" id="PTHR11946:SF109">
    <property type="entry name" value="VALINE--TRNA LIGASE"/>
    <property type="match status" value="1"/>
</dbReference>
<evidence type="ECO:0000256" key="2">
    <source>
        <dbReference type="ARBA" id="ARBA00013169"/>
    </source>
</evidence>
<reference evidence="12 13" key="1">
    <citation type="submission" date="2020-10" db="EMBL/GenBank/DDBJ databases">
        <authorList>
            <person name="Klimov P.B."/>
            <person name="Dyachkov S.M."/>
            <person name="Chetverikov P.E."/>
        </authorList>
    </citation>
    <scope>NUCLEOTIDE SEQUENCE [LARGE SCALE GENOMIC DNA]</scope>
    <source>
        <strain evidence="12">BMOC 18-1129-001#AD2665</strain>
        <tissue evidence="12">Entire mites</tissue>
    </source>
</reference>
<keyword evidence="4 9" id="KW-0547">Nucleotide-binding</keyword>
<evidence type="ECO:0000256" key="3">
    <source>
        <dbReference type="ARBA" id="ARBA00022598"/>
    </source>
</evidence>
<keyword evidence="7 9" id="KW-0030">Aminoacyl-tRNA synthetase</keyword>
<keyword evidence="13" id="KW-1185">Reference proteome</keyword>
<dbReference type="SUPFAM" id="SSF50677">
    <property type="entry name" value="ValRS/IleRS/LeuRS editing domain"/>
    <property type="match status" value="1"/>
</dbReference>
<evidence type="ECO:0000256" key="6">
    <source>
        <dbReference type="ARBA" id="ARBA00022917"/>
    </source>
</evidence>
<dbReference type="Proteomes" id="UP000825002">
    <property type="component" value="Unassembled WGS sequence"/>
</dbReference>
<evidence type="ECO:0000256" key="5">
    <source>
        <dbReference type="ARBA" id="ARBA00022840"/>
    </source>
</evidence>